<feature type="transmembrane region" description="Helical" evidence="1">
    <location>
        <begin position="42"/>
        <end position="63"/>
    </location>
</feature>
<accession>A0A0C1JU72</accession>
<dbReference type="Proteomes" id="UP000031465">
    <property type="component" value="Unassembled WGS sequence"/>
</dbReference>
<dbReference type="AlphaFoldDB" id="A0A0C1JU72"/>
<evidence type="ECO:0000313" key="2">
    <source>
        <dbReference type="EMBL" id="KIC70812.1"/>
    </source>
</evidence>
<keyword evidence="1" id="KW-0472">Membrane</keyword>
<dbReference type="EMBL" id="JSAN01000137">
    <property type="protein sequence ID" value="KIC70812.1"/>
    <property type="molecule type" value="Genomic_DNA"/>
</dbReference>
<keyword evidence="1" id="KW-1133">Transmembrane helix</keyword>
<proteinExistence type="predicted"/>
<evidence type="ECO:0000256" key="1">
    <source>
        <dbReference type="SAM" id="Phobius"/>
    </source>
</evidence>
<name>A0A0C1JU72_9BACT</name>
<gene>
    <name evidence="2" type="ORF">DB44_FR00020</name>
</gene>
<comment type="caution">
    <text evidence="2">The sequence shown here is derived from an EMBL/GenBank/DDBJ whole genome shotgun (WGS) entry which is preliminary data.</text>
</comment>
<organism evidence="2 3">
    <name type="scientific">Candidatus Protochlamydia amoebophila</name>
    <dbReference type="NCBI Taxonomy" id="362787"/>
    <lineage>
        <taxon>Bacteria</taxon>
        <taxon>Pseudomonadati</taxon>
        <taxon>Chlamydiota</taxon>
        <taxon>Chlamydiia</taxon>
        <taxon>Parachlamydiales</taxon>
        <taxon>Parachlamydiaceae</taxon>
        <taxon>Candidatus Protochlamydia</taxon>
    </lineage>
</organism>
<keyword evidence="1" id="KW-0812">Transmembrane</keyword>
<protein>
    <submittedName>
        <fullName evidence="2">Uncharacterized protein</fullName>
    </submittedName>
</protein>
<sequence length="72" mass="8521">MWTKMPPLKLVYKLNFHPIIHLIADIFLREASQWELINFNEILSFIFLGQSTLLFLALVAFFMESYPALFLD</sequence>
<reference evidence="2 3" key="1">
    <citation type="journal article" date="2014" name="Mol. Biol. Evol.">
        <title>Massive expansion of Ubiquitination-related gene families within the Chlamydiae.</title>
        <authorList>
            <person name="Domman D."/>
            <person name="Collingro A."/>
            <person name="Lagkouvardos I."/>
            <person name="Gehre L."/>
            <person name="Weinmaier T."/>
            <person name="Rattei T."/>
            <person name="Subtil A."/>
            <person name="Horn M."/>
        </authorList>
    </citation>
    <scope>NUCLEOTIDE SEQUENCE [LARGE SCALE GENOMIC DNA]</scope>
    <source>
        <strain evidence="2 3">EI2</strain>
    </source>
</reference>
<evidence type="ECO:0000313" key="3">
    <source>
        <dbReference type="Proteomes" id="UP000031465"/>
    </source>
</evidence>